<gene>
    <name evidence="6" type="ORF">J2T09_002944</name>
</gene>
<name>A0ABT9PUN3_9HYPH</name>
<dbReference type="InterPro" id="IPR000064">
    <property type="entry name" value="NLP_P60_dom"/>
</dbReference>
<feature type="domain" description="NlpC/P60" evidence="5">
    <location>
        <begin position="2"/>
        <end position="142"/>
    </location>
</feature>
<dbReference type="NCBIfam" id="TIGR02219">
    <property type="entry name" value="phage_NlpC_fam"/>
    <property type="match status" value="1"/>
</dbReference>
<accession>A0ABT9PUN3</accession>
<comment type="similarity">
    <text evidence="1">Belongs to the peptidase C40 family.</text>
</comment>
<dbReference type="EMBL" id="JAUSRF010000009">
    <property type="protein sequence ID" value="MDP9838177.1"/>
    <property type="molecule type" value="Genomic_DNA"/>
</dbReference>
<comment type="caution">
    <text evidence="6">The sequence shown here is derived from an EMBL/GenBank/DDBJ whole genome shotgun (WGS) entry which is preliminary data.</text>
</comment>
<dbReference type="InterPro" id="IPR038765">
    <property type="entry name" value="Papain-like_cys_pep_sf"/>
</dbReference>
<evidence type="ECO:0000259" key="5">
    <source>
        <dbReference type="PROSITE" id="PS51935"/>
    </source>
</evidence>
<organism evidence="6 7">
    <name type="scientific">Neorhizobium huautlense</name>
    <dbReference type="NCBI Taxonomy" id="67774"/>
    <lineage>
        <taxon>Bacteria</taxon>
        <taxon>Pseudomonadati</taxon>
        <taxon>Pseudomonadota</taxon>
        <taxon>Alphaproteobacteria</taxon>
        <taxon>Hyphomicrobiales</taxon>
        <taxon>Rhizobiaceae</taxon>
        <taxon>Rhizobium/Agrobacterium group</taxon>
        <taxon>Neorhizobium</taxon>
    </lineage>
</organism>
<evidence type="ECO:0000313" key="6">
    <source>
        <dbReference type="EMBL" id="MDP9838177.1"/>
    </source>
</evidence>
<reference evidence="6 7" key="1">
    <citation type="submission" date="2023-07" db="EMBL/GenBank/DDBJ databases">
        <title>Sorghum-associated microbial communities from plants grown in Nebraska, USA.</title>
        <authorList>
            <person name="Schachtman D."/>
        </authorList>
    </citation>
    <scope>NUCLEOTIDE SEQUENCE [LARGE SCALE GENOMIC DNA]</scope>
    <source>
        <strain evidence="6 7">DS1307</strain>
    </source>
</reference>
<keyword evidence="7" id="KW-1185">Reference proteome</keyword>
<keyword evidence="2" id="KW-0645">Protease</keyword>
<keyword evidence="4" id="KW-0788">Thiol protease</keyword>
<evidence type="ECO:0000256" key="1">
    <source>
        <dbReference type="ARBA" id="ARBA00007074"/>
    </source>
</evidence>
<dbReference type="SUPFAM" id="SSF54001">
    <property type="entry name" value="Cysteine proteinases"/>
    <property type="match status" value="1"/>
</dbReference>
<protein>
    <submittedName>
        <fullName evidence="6">NlpC/P60 family putative phage cell wall peptidase</fullName>
    </submittedName>
</protein>
<dbReference type="RefSeq" id="WP_306835795.1">
    <property type="nucleotide sequence ID" value="NZ_JAUSRF010000009.1"/>
</dbReference>
<sequence length="147" mass="16491">MSVTDEKVVRLAEQWIGTPYRHQGATLGIGCDCIGLIRGVWRALYGTEPEVVPPYAADWAERSGDDRLLAAGLRLFGQPVPLAEMAPGDVLLFRWRPDCAAKHAGIFCRPDHFIHAYEQAAVTRSVLVPSWRRRIAAVHRFRDERNG</sequence>
<dbReference type="Proteomes" id="UP001241472">
    <property type="component" value="Unassembled WGS sequence"/>
</dbReference>
<dbReference type="Gene3D" id="3.90.1720.10">
    <property type="entry name" value="endopeptidase domain like (from Nostoc punctiforme)"/>
    <property type="match status" value="1"/>
</dbReference>
<evidence type="ECO:0000256" key="3">
    <source>
        <dbReference type="ARBA" id="ARBA00022801"/>
    </source>
</evidence>
<dbReference type="InterPro" id="IPR011929">
    <property type="entry name" value="Phage_pept_NlpC/P60"/>
</dbReference>
<evidence type="ECO:0000313" key="7">
    <source>
        <dbReference type="Proteomes" id="UP001241472"/>
    </source>
</evidence>
<dbReference type="Pfam" id="PF00877">
    <property type="entry name" value="NLPC_P60"/>
    <property type="match status" value="1"/>
</dbReference>
<dbReference type="PROSITE" id="PS51935">
    <property type="entry name" value="NLPC_P60"/>
    <property type="match status" value="1"/>
</dbReference>
<proteinExistence type="inferred from homology"/>
<evidence type="ECO:0000256" key="4">
    <source>
        <dbReference type="ARBA" id="ARBA00022807"/>
    </source>
</evidence>
<evidence type="ECO:0000256" key="2">
    <source>
        <dbReference type="ARBA" id="ARBA00022670"/>
    </source>
</evidence>
<keyword evidence="3" id="KW-0378">Hydrolase</keyword>